<keyword evidence="12" id="KW-0645">Protease</keyword>
<keyword evidence="13" id="KW-1185">Reference proteome</keyword>
<dbReference type="GO" id="GO:0009002">
    <property type="term" value="F:serine-type D-Ala-D-Ala carboxypeptidase activity"/>
    <property type="evidence" value="ECO:0007669"/>
    <property type="project" value="InterPro"/>
</dbReference>
<dbReference type="GO" id="GO:0071555">
    <property type="term" value="P:cell wall organization"/>
    <property type="evidence" value="ECO:0007669"/>
    <property type="project" value="UniProtKB-KW"/>
</dbReference>
<keyword evidence="6" id="KW-0573">Peptidoglycan synthesis</keyword>
<dbReference type="GO" id="GO:0006508">
    <property type="term" value="P:proteolysis"/>
    <property type="evidence" value="ECO:0007669"/>
    <property type="project" value="InterPro"/>
</dbReference>
<evidence type="ECO:0000256" key="5">
    <source>
        <dbReference type="ARBA" id="ARBA00022960"/>
    </source>
</evidence>
<dbReference type="Gene3D" id="2.60.410.10">
    <property type="entry name" value="D-Ala-D-Ala carboxypeptidase, C-terminal domain"/>
    <property type="match status" value="1"/>
</dbReference>
<dbReference type="EMBL" id="AZFY01000151">
    <property type="protein sequence ID" value="KRM01419.1"/>
    <property type="molecule type" value="Genomic_DNA"/>
</dbReference>
<evidence type="ECO:0000256" key="7">
    <source>
        <dbReference type="ARBA" id="ARBA00023316"/>
    </source>
</evidence>
<comment type="similarity">
    <text evidence="2 10">Belongs to the peptidase S11 family.</text>
</comment>
<dbReference type="InterPro" id="IPR012338">
    <property type="entry name" value="Beta-lactam/transpept-like"/>
</dbReference>
<dbReference type="UniPathway" id="UPA00219"/>
<evidence type="ECO:0000256" key="1">
    <source>
        <dbReference type="ARBA" id="ARBA00003217"/>
    </source>
</evidence>
<evidence type="ECO:0000256" key="10">
    <source>
        <dbReference type="RuleBase" id="RU004016"/>
    </source>
</evidence>
<proteinExistence type="inferred from homology"/>
<feature type="active site" description="Proton acceptor" evidence="8">
    <location>
        <position position="58"/>
    </location>
</feature>
<sequence>MGLFVLPISTQSSAYAATVQTSQPAIYAKSAIAVDADTGQILYEKNAHQPLAIASISKLMTVYIVHQQIQKGQLAWNDRVKISPAVAKLSTESGLTNVPLKAGHAYKVRDLVKAALVVSANAAAIALGQKVSGSSQRFAKKMAQTAKQLGIKDAEFYNAAGLTNKLTGTLMLKKAAANAENLMSASDIAILASRLEKAFPGVTRITKQSQMTFAGQSYAGHNQLLGNHQIAKSAVVNGLKTGTSDEAGACFTGSATYKGRRIVTVILGARNDSATDPARFIQTAKLMRLVFHNQHPVKLAKHAKIGGLDKIKVPDGKQTKTKLVTKKPTWVWVPKSVTSSQVQGKYVKKPKQLGVPLKKNKPVASANLVYDHRFLKYLDTFPSKVELVSNKSIEKANPFVLFWRTLTRLF</sequence>
<dbReference type="PATRIC" id="fig|1423743.5.peg.1615"/>
<dbReference type="Pfam" id="PF00768">
    <property type="entry name" value="Peptidase_S11"/>
    <property type="match status" value="1"/>
</dbReference>
<keyword evidence="7" id="KW-0961">Cell wall biogenesis/degradation</keyword>
<protein>
    <submittedName>
        <fullName evidence="12">Serine family D-Ala-D-Ala carboxypeptidase</fullName>
    </submittedName>
</protein>
<evidence type="ECO:0000313" key="12">
    <source>
        <dbReference type="EMBL" id="KRM01419.1"/>
    </source>
</evidence>
<dbReference type="SUPFAM" id="SSF69189">
    <property type="entry name" value="Penicillin-binding protein associated domain"/>
    <property type="match status" value="1"/>
</dbReference>
<comment type="function">
    <text evidence="1">Removes C-terminal D-alanyl residues from sugar-peptide cell wall precursors.</text>
</comment>
<dbReference type="GO" id="GO:0009252">
    <property type="term" value="P:peptidoglycan biosynthetic process"/>
    <property type="evidence" value="ECO:0007669"/>
    <property type="project" value="UniProtKB-UniPathway"/>
</dbReference>
<feature type="binding site" evidence="9">
    <location>
        <position position="240"/>
    </location>
    <ligand>
        <name>substrate</name>
    </ligand>
</feature>
<gene>
    <name evidence="12" type="ORF">FD41_GL001557</name>
</gene>
<evidence type="ECO:0000256" key="2">
    <source>
        <dbReference type="ARBA" id="ARBA00007164"/>
    </source>
</evidence>
<evidence type="ECO:0000313" key="13">
    <source>
        <dbReference type="Proteomes" id="UP000051966"/>
    </source>
</evidence>
<evidence type="ECO:0000256" key="8">
    <source>
        <dbReference type="PIRSR" id="PIRSR618044-1"/>
    </source>
</evidence>
<comment type="caution">
    <text evidence="12">The sequence shown here is derived from an EMBL/GenBank/DDBJ whole genome shotgun (WGS) entry which is preliminary data.</text>
</comment>
<dbReference type="PANTHER" id="PTHR21581">
    <property type="entry name" value="D-ALANYL-D-ALANINE CARBOXYPEPTIDASE"/>
    <property type="match status" value="1"/>
</dbReference>
<evidence type="ECO:0000256" key="4">
    <source>
        <dbReference type="ARBA" id="ARBA00022801"/>
    </source>
</evidence>
<dbReference type="PRINTS" id="PR00725">
    <property type="entry name" value="DADACBPTASE1"/>
</dbReference>
<dbReference type="InterPro" id="IPR018044">
    <property type="entry name" value="Peptidase_S11"/>
</dbReference>
<feature type="active site" description="Acyl-ester intermediate" evidence="8">
    <location>
        <position position="55"/>
    </location>
</feature>
<name>A0A0R1VBG9_9LACO</name>
<dbReference type="InterPro" id="IPR037167">
    <property type="entry name" value="Peptidase_S11_C_sf"/>
</dbReference>
<organism evidence="12 13">
    <name type="scientific">Lentilactobacillus farraginis DSM 18382 = JCM 14108</name>
    <dbReference type="NCBI Taxonomy" id="1423743"/>
    <lineage>
        <taxon>Bacteria</taxon>
        <taxon>Bacillati</taxon>
        <taxon>Bacillota</taxon>
        <taxon>Bacilli</taxon>
        <taxon>Lactobacillales</taxon>
        <taxon>Lactobacillaceae</taxon>
        <taxon>Lentilactobacillus</taxon>
    </lineage>
</organism>
<accession>A0A0R1VBG9</accession>
<evidence type="ECO:0000256" key="6">
    <source>
        <dbReference type="ARBA" id="ARBA00022984"/>
    </source>
</evidence>
<keyword evidence="3" id="KW-0732">Signal</keyword>
<dbReference type="AlphaFoldDB" id="A0A0R1VBG9"/>
<feature type="active site" evidence="8">
    <location>
        <position position="119"/>
    </location>
</feature>
<keyword evidence="12" id="KW-0121">Carboxypeptidase</keyword>
<keyword evidence="5" id="KW-0133">Cell shape</keyword>
<dbReference type="InterPro" id="IPR001967">
    <property type="entry name" value="Peptidase_S11_N"/>
</dbReference>
<dbReference type="Proteomes" id="UP000051966">
    <property type="component" value="Unassembled WGS sequence"/>
</dbReference>
<evidence type="ECO:0000256" key="3">
    <source>
        <dbReference type="ARBA" id="ARBA00022729"/>
    </source>
</evidence>
<dbReference type="Gene3D" id="3.40.710.10">
    <property type="entry name" value="DD-peptidase/beta-lactamase superfamily"/>
    <property type="match status" value="1"/>
</dbReference>
<feature type="domain" description="Peptidase S11 D-alanyl-D-alanine carboxypeptidase A N-terminal" evidence="11">
    <location>
        <begin position="19"/>
        <end position="270"/>
    </location>
</feature>
<dbReference type="SUPFAM" id="SSF56601">
    <property type="entry name" value="beta-lactamase/transpeptidase-like"/>
    <property type="match status" value="1"/>
</dbReference>
<evidence type="ECO:0000256" key="9">
    <source>
        <dbReference type="PIRSR" id="PIRSR618044-2"/>
    </source>
</evidence>
<reference evidence="12 13" key="1">
    <citation type="journal article" date="2015" name="Genome Announc.">
        <title>Expanding the biotechnology potential of lactobacilli through comparative genomics of 213 strains and associated genera.</title>
        <authorList>
            <person name="Sun Z."/>
            <person name="Harris H.M."/>
            <person name="McCann A."/>
            <person name="Guo C."/>
            <person name="Argimon S."/>
            <person name="Zhang W."/>
            <person name="Yang X."/>
            <person name="Jeffery I.B."/>
            <person name="Cooney J.C."/>
            <person name="Kagawa T.F."/>
            <person name="Liu W."/>
            <person name="Song Y."/>
            <person name="Salvetti E."/>
            <person name="Wrobel A."/>
            <person name="Rasinkangas P."/>
            <person name="Parkhill J."/>
            <person name="Rea M.C."/>
            <person name="O'Sullivan O."/>
            <person name="Ritari J."/>
            <person name="Douillard F.P."/>
            <person name="Paul Ross R."/>
            <person name="Yang R."/>
            <person name="Briner A.E."/>
            <person name="Felis G.E."/>
            <person name="de Vos W.M."/>
            <person name="Barrangou R."/>
            <person name="Klaenhammer T.R."/>
            <person name="Caufield P.W."/>
            <person name="Cui Y."/>
            <person name="Zhang H."/>
            <person name="O'Toole P.W."/>
        </authorList>
    </citation>
    <scope>NUCLEOTIDE SEQUENCE [LARGE SCALE GENOMIC DNA]</scope>
    <source>
        <strain evidence="12 13">DSM 18382</strain>
    </source>
</reference>
<evidence type="ECO:0000259" key="11">
    <source>
        <dbReference type="Pfam" id="PF00768"/>
    </source>
</evidence>
<keyword evidence="4" id="KW-0378">Hydrolase</keyword>
<dbReference type="PANTHER" id="PTHR21581:SF11">
    <property type="entry name" value="D-ALANYL-D-ALANINE CARBOXYPEPTIDASE DACA"/>
    <property type="match status" value="1"/>
</dbReference>
<dbReference type="GO" id="GO:0008360">
    <property type="term" value="P:regulation of cell shape"/>
    <property type="evidence" value="ECO:0007669"/>
    <property type="project" value="UniProtKB-KW"/>
</dbReference>
<dbReference type="InterPro" id="IPR015956">
    <property type="entry name" value="Peniciliin-bd_prot_C_sf"/>
</dbReference>